<evidence type="ECO:0000259" key="4">
    <source>
        <dbReference type="PROSITE" id="PS51133"/>
    </source>
</evidence>
<keyword evidence="1" id="KW-0479">Metal-binding</keyword>
<dbReference type="InterPro" id="IPR035100">
    <property type="entry name" value="TF_IIS-typ"/>
</dbReference>
<dbReference type="PROSITE" id="PS51133">
    <property type="entry name" value="ZF_TFIIS_2"/>
    <property type="match status" value="1"/>
</dbReference>
<dbReference type="InterPro" id="IPR036575">
    <property type="entry name" value="TFIIS_cen_dom_sf"/>
</dbReference>
<dbReference type="SUPFAM" id="SSF46942">
    <property type="entry name" value="Elongation factor TFIIS domain 2"/>
    <property type="match status" value="1"/>
</dbReference>
<dbReference type="InterPro" id="IPR003618">
    <property type="entry name" value="TFIIS_cen_dom"/>
</dbReference>
<evidence type="ECO:0000313" key="6">
    <source>
        <dbReference type="EMBL" id="QHT82876.1"/>
    </source>
</evidence>
<dbReference type="SUPFAM" id="SSF57783">
    <property type="entry name" value="Zinc beta-ribbon"/>
    <property type="match status" value="1"/>
</dbReference>
<reference evidence="6" key="1">
    <citation type="journal article" date="2020" name="Nature">
        <title>Giant virus diversity and host interactions through global metagenomics.</title>
        <authorList>
            <person name="Schulz F."/>
            <person name="Roux S."/>
            <person name="Paez-Espino D."/>
            <person name="Jungbluth S."/>
            <person name="Walsh D.A."/>
            <person name="Denef V.J."/>
            <person name="McMahon K.D."/>
            <person name="Konstantinidis K.T."/>
            <person name="Eloe-Fadrosh E.A."/>
            <person name="Kyrpides N.C."/>
            <person name="Woyke T."/>
        </authorList>
    </citation>
    <scope>NUCLEOTIDE SEQUENCE</scope>
    <source>
        <strain evidence="6">GVMAG-M-3300023184-165</strain>
    </source>
</reference>
<dbReference type="PROSITE" id="PS51321">
    <property type="entry name" value="TFIIS_CENTRAL"/>
    <property type="match status" value="1"/>
</dbReference>
<dbReference type="Gene3D" id="2.20.25.10">
    <property type="match status" value="1"/>
</dbReference>
<dbReference type="GO" id="GO:0006351">
    <property type="term" value="P:DNA-templated transcription"/>
    <property type="evidence" value="ECO:0007669"/>
    <property type="project" value="InterPro"/>
</dbReference>
<evidence type="ECO:0000259" key="5">
    <source>
        <dbReference type="PROSITE" id="PS51321"/>
    </source>
</evidence>
<dbReference type="PROSITE" id="PS00466">
    <property type="entry name" value="ZF_TFIIS_1"/>
    <property type="match status" value="1"/>
</dbReference>
<dbReference type="SMART" id="SM00440">
    <property type="entry name" value="ZnF_C2C2"/>
    <property type="match status" value="1"/>
</dbReference>
<dbReference type="GO" id="GO:0008270">
    <property type="term" value="F:zinc ion binding"/>
    <property type="evidence" value="ECO:0007669"/>
    <property type="project" value="UniProtKB-KW"/>
</dbReference>
<evidence type="ECO:0000256" key="1">
    <source>
        <dbReference type="ARBA" id="ARBA00022723"/>
    </source>
</evidence>
<dbReference type="GO" id="GO:0005634">
    <property type="term" value="C:nucleus"/>
    <property type="evidence" value="ECO:0007669"/>
    <property type="project" value="TreeGrafter"/>
</dbReference>
<dbReference type="Pfam" id="PF01096">
    <property type="entry name" value="Zn_ribbon_TFIIS"/>
    <property type="match status" value="1"/>
</dbReference>
<dbReference type="InterPro" id="IPR001222">
    <property type="entry name" value="Znf_TFIIS"/>
</dbReference>
<accession>A0A6C0HRV6</accession>
<dbReference type="Gene3D" id="1.10.472.30">
    <property type="entry name" value="Transcription elongation factor S-II, central domain"/>
    <property type="match status" value="1"/>
</dbReference>
<dbReference type="CDD" id="cd13749">
    <property type="entry name" value="Zn-ribbon_TFIIS"/>
    <property type="match status" value="1"/>
</dbReference>
<dbReference type="PANTHER" id="PTHR11477:SF0">
    <property type="entry name" value="IP08861P-RELATED"/>
    <property type="match status" value="1"/>
</dbReference>
<sequence>MAMRKIENPDNFRNNIRAKLQDLLDSEKKAINLEKGIYNYALKEATNRKVVKKWDNPYYTQIYLDRLRSIYINLSEGVVAGNSTLLNHVKDGTVSVKNLAFMTHQEMQPEKWDPLIQAKIKKDKSKYDTQQEAMTDTFKCRKCHSNKCSYYQMQTRSADEPMTTFVTCLDCANRWKC</sequence>
<protein>
    <recommendedName>
        <fullName evidence="7">TFIIS-type domain-containing protein</fullName>
    </recommendedName>
</protein>
<dbReference type="GO" id="GO:0003676">
    <property type="term" value="F:nucleic acid binding"/>
    <property type="evidence" value="ECO:0007669"/>
    <property type="project" value="InterPro"/>
</dbReference>
<keyword evidence="2" id="KW-0863">Zinc-finger</keyword>
<keyword evidence="3" id="KW-0862">Zinc</keyword>
<organism evidence="6">
    <name type="scientific">viral metagenome</name>
    <dbReference type="NCBI Taxonomy" id="1070528"/>
    <lineage>
        <taxon>unclassified sequences</taxon>
        <taxon>metagenomes</taxon>
        <taxon>organismal metagenomes</taxon>
    </lineage>
</organism>
<dbReference type="PANTHER" id="PTHR11477">
    <property type="entry name" value="TRANSCRIPTION FACTOR S-II ZINC FINGER DOMAIN-CONTAINING PROTEIN"/>
    <property type="match status" value="1"/>
</dbReference>
<feature type="domain" description="TFIIS central" evidence="5">
    <location>
        <begin position="12"/>
        <end position="135"/>
    </location>
</feature>
<evidence type="ECO:0000256" key="3">
    <source>
        <dbReference type="ARBA" id="ARBA00022833"/>
    </source>
</evidence>
<evidence type="ECO:0008006" key="7">
    <source>
        <dbReference type="Google" id="ProtNLM"/>
    </source>
</evidence>
<dbReference type="AlphaFoldDB" id="A0A6C0HRV6"/>
<dbReference type="EMBL" id="MN740004">
    <property type="protein sequence ID" value="QHT82876.1"/>
    <property type="molecule type" value="Genomic_DNA"/>
</dbReference>
<dbReference type="PIRSF" id="PIRSF006704">
    <property type="entry name" value="TF_IIS"/>
    <property type="match status" value="1"/>
</dbReference>
<evidence type="ECO:0000256" key="2">
    <source>
        <dbReference type="ARBA" id="ARBA00022771"/>
    </source>
</evidence>
<proteinExistence type="predicted"/>
<name>A0A6C0HRV6_9ZZZZ</name>
<dbReference type="Pfam" id="PF07500">
    <property type="entry name" value="TFIIS_M"/>
    <property type="match status" value="1"/>
</dbReference>
<feature type="domain" description="TFIIS-type" evidence="4">
    <location>
        <begin position="136"/>
        <end position="176"/>
    </location>
</feature>